<name>A0A411BF15_9CAUD</name>
<dbReference type="Pfam" id="PF17466">
    <property type="entry name" value="NinD"/>
    <property type="match status" value="1"/>
</dbReference>
<keyword evidence="2" id="KW-1185">Reference proteome</keyword>
<gene>
    <name evidence="1" type="ORF">Seszw_11</name>
</gene>
<dbReference type="InterPro" id="IPR035346">
    <property type="entry name" value="NinD"/>
</dbReference>
<dbReference type="Proteomes" id="UP000290190">
    <property type="component" value="Segment"/>
</dbReference>
<reference evidence="1 2" key="1">
    <citation type="submission" date="2018-08" db="EMBL/GenBank/DDBJ databases">
        <title>SESzw_1, Complete genome sequences of 3 novel enterobacteria, Pakpunavirus like phages.</title>
        <authorList>
            <person name="Yuan S."/>
            <person name="Ma Y."/>
            <person name="Liu Q."/>
        </authorList>
    </citation>
    <scope>NUCLEOTIDE SEQUENCE [LARGE SCALE GENOMIC DNA]</scope>
</reference>
<evidence type="ECO:0008006" key="3">
    <source>
        <dbReference type="Google" id="ProtNLM"/>
    </source>
</evidence>
<protein>
    <recommendedName>
        <fullName evidence="3">Protein ninD</fullName>
    </recommendedName>
</protein>
<organism evidence="1 2">
    <name type="scientific">Salmonella phage Seszw_1</name>
    <dbReference type="NCBI Taxonomy" id="2479482"/>
    <lineage>
        <taxon>Viruses</taxon>
        <taxon>Duplodnaviria</taxon>
        <taxon>Heunggongvirae</taxon>
        <taxon>Uroviricota</taxon>
        <taxon>Caudoviricetes</taxon>
        <taxon>Skatevirus</taxon>
        <taxon>Skatevirus Seszw1</taxon>
    </lineage>
</organism>
<sequence length="61" mass="7513">MMRMYQCYRCGESKDWYRFNPGQKYWTRKCIRCEQSPVGSMPIREDSSHVFHSRKIMRVCK</sequence>
<accession>A0A411BF15</accession>
<evidence type="ECO:0000313" key="1">
    <source>
        <dbReference type="EMBL" id="QAY00222.1"/>
    </source>
</evidence>
<evidence type="ECO:0000313" key="2">
    <source>
        <dbReference type="Proteomes" id="UP000290190"/>
    </source>
</evidence>
<proteinExistence type="predicted"/>
<dbReference type="EMBL" id="MH791410">
    <property type="protein sequence ID" value="QAY00222.1"/>
    <property type="molecule type" value="Genomic_DNA"/>
</dbReference>